<keyword evidence="3" id="KW-1003">Cell membrane</keyword>
<proteinExistence type="inferred from homology"/>
<dbReference type="EMBL" id="FUYQ01000024">
    <property type="protein sequence ID" value="SKB79715.1"/>
    <property type="molecule type" value="Genomic_DNA"/>
</dbReference>
<evidence type="ECO:0000256" key="7">
    <source>
        <dbReference type="SAM" id="Phobius"/>
    </source>
</evidence>
<evidence type="ECO:0000256" key="4">
    <source>
        <dbReference type="ARBA" id="ARBA00022692"/>
    </source>
</evidence>
<feature type="transmembrane region" description="Helical" evidence="7">
    <location>
        <begin position="441"/>
        <end position="462"/>
    </location>
</feature>
<evidence type="ECO:0000256" key="3">
    <source>
        <dbReference type="ARBA" id="ARBA00022475"/>
    </source>
</evidence>
<keyword evidence="5 7" id="KW-1133">Transmembrane helix</keyword>
<evidence type="ECO:0000313" key="9">
    <source>
        <dbReference type="Proteomes" id="UP000190852"/>
    </source>
</evidence>
<feature type="transmembrane region" description="Helical" evidence="7">
    <location>
        <begin position="325"/>
        <end position="348"/>
    </location>
</feature>
<feature type="transmembrane region" description="Helical" evidence="7">
    <location>
        <begin position="83"/>
        <end position="105"/>
    </location>
</feature>
<feature type="transmembrane region" description="Helical" evidence="7">
    <location>
        <begin position="41"/>
        <end position="62"/>
    </location>
</feature>
<keyword evidence="9" id="KW-1185">Reference proteome</keyword>
<feature type="transmembrane region" description="Helical" evidence="7">
    <location>
        <begin position="12"/>
        <end position="35"/>
    </location>
</feature>
<feature type="transmembrane region" description="Helical" evidence="7">
    <location>
        <begin position="143"/>
        <end position="161"/>
    </location>
</feature>
<accession>A0A1T5E771</accession>
<feature type="transmembrane region" description="Helical" evidence="7">
    <location>
        <begin position="287"/>
        <end position="305"/>
    </location>
</feature>
<dbReference type="AlphaFoldDB" id="A0A1T5E771"/>
<dbReference type="GO" id="GO:0005886">
    <property type="term" value="C:plasma membrane"/>
    <property type="evidence" value="ECO:0007669"/>
    <property type="project" value="UniProtKB-SubCell"/>
</dbReference>
<dbReference type="Pfam" id="PF13440">
    <property type="entry name" value="Polysacc_synt_3"/>
    <property type="match status" value="1"/>
</dbReference>
<keyword evidence="6 7" id="KW-0472">Membrane</keyword>
<feature type="transmembrane region" description="Helical" evidence="7">
    <location>
        <begin position="382"/>
        <end position="405"/>
    </location>
</feature>
<dbReference type="InterPro" id="IPR050833">
    <property type="entry name" value="Poly_Biosynth_Transport"/>
</dbReference>
<gene>
    <name evidence="8" type="ORF">SAMN05660349_02810</name>
</gene>
<organism evidence="8 9">
    <name type="scientific">Parabacteroides chartae</name>
    <dbReference type="NCBI Taxonomy" id="1037355"/>
    <lineage>
        <taxon>Bacteria</taxon>
        <taxon>Pseudomonadati</taxon>
        <taxon>Bacteroidota</taxon>
        <taxon>Bacteroidia</taxon>
        <taxon>Bacteroidales</taxon>
        <taxon>Tannerellaceae</taxon>
        <taxon>Parabacteroides</taxon>
    </lineage>
</organism>
<evidence type="ECO:0000256" key="1">
    <source>
        <dbReference type="ARBA" id="ARBA00004651"/>
    </source>
</evidence>
<feature type="transmembrane region" description="Helical" evidence="7">
    <location>
        <begin position="111"/>
        <end position="131"/>
    </location>
</feature>
<dbReference type="PANTHER" id="PTHR30250:SF10">
    <property type="entry name" value="LIPOPOLYSACCHARIDE BIOSYNTHESIS PROTEIN WZXC"/>
    <property type="match status" value="1"/>
</dbReference>
<evidence type="ECO:0000256" key="5">
    <source>
        <dbReference type="ARBA" id="ARBA00022989"/>
    </source>
</evidence>
<feature type="transmembrane region" description="Helical" evidence="7">
    <location>
        <begin position="355"/>
        <end position="376"/>
    </location>
</feature>
<comment type="subcellular location">
    <subcellularLocation>
        <location evidence="1">Cell membrane</location>
        <topology evidence="1">Multi-pass membrane protein</topology>
    </subcellularLocation>
</comment>
<dbReference type="Proteomes" id="UP000190852">
    <property type="component" value="Unassembled WGS sequence"/>
</dbReference>
<comment type="similarity">
    <text evidence="2">Belongs to the polysaccharide synthase family.</text>
</comment>
<evidence type="ECO:0000313" key="8">
    <source>
        <dbReference type="EMBL" id="SKB79715.1"/>
    </source>
</evidence>
<reference evidence="9" key="1">
    <citation type="submission" date="2017-02" db="EMBL/GenBank/DDBJ databases">
        <authorList>
            <person name="Varghese N."/>
            <person name="Submissions S."/>
        </authorList>
    </citation>
    <scope>NUCLEOTIDE SEQUENCE [LARGE SCALE GENOMIC DNA]</scope>
    <source>
        <strain evidence="9">DSM 24967</strain>
    </source>
</reference>
<protein>
    <submittedName>
        <fullName evidence="8">Polysaccharide transporter, PST family</fullName>
    </submittedName>
</protein>
<name>A0A1T5E771_9BACT</name>
<dbReference type="CDD" id="cd13127">
    <property type="entry name" value="MATE_tuaB_like"/>
    <property type="match status" value="1"/>
</dbReference>
<feature type="transmembrane region" description="Helical" evidence="7">
    <location>
        <begin position="417"/>
        <end position="435"/>
    </location>
</feature>
<feature type="transmembrane region" description="Helical" evidence="7">
    <location>
        <begin position="167"/>
        <end position="188"/>
    </location>
</feature>
<dbReference type="PANTHER" id="PTHR30250">
    <property type="entry name" value="PST FAMILY PREDICTED COLANIC ACID TRANSPORTER"/>
    <property type="match status" value="1"/>
</dbReference>
<sequence length="479" mass="54258">MSIRKQLITGVFYSAIAKYAGIFISLVVTAILARLLSPDEFGVVAVATVIITFFGIFTDLGISPAVIQNKELTEKDLSNIFSFTIFGGILLSVLFFFSSWIIGNYYKNETLITICQLLSINLLFSALNIVPNALLYKDKLFRYIAIRSLIVQLIGGFLSVISALANAGLYALIINPIFSSIFIFIISYRKKPQQISFTLGLDSIKKILTFSSYQFLFNVINYFSRNLDKLLIGRYMSMGALGYYEKSYRLMMLPLQNITHVISPVMHPVFSEMQDNISKLAMAYERVIRLLAYIGFPLSIFLYFTSTEITLILFGNQWIKSIAPFQILALSVGIQIIMSTSGSIFQAANDTKSMFICGLFSATLTVSSLLVGIFVFKTLEAVSWSICIAFTVNFIQCYWMMYRVTFKRQLNNLTKEIIKPLMLSILLFIVLHLFSSIELDLYLSIIIKGSLFIFCLTIYLGATNEYNLRDKLLKRLQKQ</sequence>
<evidence type="ECO:0000256" key="6">
    <source>
        <dbReference type="ARBA" id="ARBA00023136"/>
    </source>
</evidence>
<evidence type="ECO:0000256" key="2">
    <source>
        <dbReference type="ARBA" id="ARBA00007430"/>
    </source>
</evidence>
<keyword evidence="4 7" id="KW-0812">Transmembrane</keyword>